<comment type="caution">
    <text evidence="2">The sequence shown here is derived from an EMBL/GenBank/DDBJ whole genome shotgun (WGS) entry which is preliminary data.</text>
</comment>
<feature type="compositionally biased region" description="Basic and acidic residues" evidence="1">
    <location>
        <begin position="1"/>
        <end position="21"/>
    </location>
</feature>
<evidence type="ECO:0000256" key="1">
    <source>
        <dbReference type="SAM" id="MobiDB-lite"/>
    </source>
</evidence>
<reference evidence="3" key="1">
    <citation type="journal article" date="2019" name="Int. J. Syst. Evol. Microbiol.">
        <title>The Global Catalogue of Microorganisms (GCM) 10K type strain sequencing project: providing services to taxonomists for standard genome sequencing and annotation.</title>
        <authorList>
            <consortium name="The Broad Institute Genomics Platform"/>
            <consortium name="The Broad Institute Genome Sequencing Center for Infectious Disease"/>
            <person name="Wu L."/>
            <person name="Ma J."/>
        </authorList>
    </citation>
    <scope>NUCLEOTIDE SEQUENCE [LARGE SCALE GENOMIC DNA]</scope>
    <source>
        <strain evidence="3">CGMCC 1.15419</strain>
    </source>
</reference>
<dbReference type="EMBL" id="BMIV01000005">
    <property type="protein sequence ID" value="GGF67320.1"/>
    <property type="molecule type" value="Genomic_DNA"/>
</dbReference>
<sequence length="70" mass="7692">MPRAKHDPFGADDCAARRAKTDAGQGKAQNQRKMDRVSHGRTISQEAGEGNRHAKAPPWKRRGIMPQSVA</sequence>
<accession>A0ABQ1VI07</accession>
<name>A0ABQ1VI07_9RHOB</name>
<feature type="compositionally biased region" description="Basic residues" evidence="1">
    <location>
        <begin position="53"/>
        <end position="63"/>
    </location>
</feature>
<dbReference type="Proteomes" id="UP000640509">
    <property type="component" value="Unassembled WGS sequence"/>
</dbReference>
<protein>
    <submittedName>
        <fullName evidence="2">Uncharacterized protein</fullName>
    </submittedName>
</protein>
<feature type="region of interest" description="Disordered" evidence="1">
    <location>
        <begin position="1"/>
        <end position="70"/>
    </location>
</feature>
<organism evidence="2 3">
    <name type="scientific">Paracoccus acridae</name>
    <dbReference type="NCBI Taxonomy" id="1795310"/>
    <lineage>
        <taxon>Bacteria</taxon>
        <taxon>Pseudomonadati</taxon>
        <taxon>Pseudomonadota</taxon>
        <taxon>Alphaproteobacteria</taxon>
        <taxon>Rhodobacterales</taxon>
        <taxon>Paracoccaceae</taxon>
        <taxon>Paracoccus</taxon>
    </lineage>
</organism>
<gene>
    <name evidence="2" type="ORF">GCM10011402_19580</name>
</gene>
<proteinExistence type="predicted"/>
<evidence type="ECO:0000313" key="3">
    <source>
        <dbReference type="Proteomes" id="UP000640509"/>
    </source>
</evidence>
<keyword evidence="3" id="KW-1185">Reference proteome</keyword>
<evidence type="ECO:0000313" key="2">
    <source>
        <dbReference type="EMBL" id="GGF67320.1"/>
    </source>
</evidence>